<sequence>MRDFFIRSFEAIIGIGIVLSVLAVIVSGGAAMFDRYHGGLVTALGIWIAGGISVLIGGGAAYLSLGIYHNTRRTAEALEKLLAKS</sequence>
<evidence type="ECO:0000313" key="3">
    <source>
        <dbReference type="Proteomes" id="UP000219111"/>
    </source>
</evidence>
<name>A0A285S5X3_9RHOB</name>
<proteinExistence type="predicted"/>
<reference evidence="3" key="1">
    <citation type="submission" date="2017-08" db="EMBL/GenBank/DDBJ databases">
        <authorList>
            <person name="Varghese N."/>
            <person name="Submissions S."/>
        </authorList>
    </citation>
    <scope>NUCLEOTIDE SEQUENCE [LARGE SCALE GENOMIC DNA]</scope>
    <source>
        <strain evidence="3">JA276</strain>
    </source>
</reference>
<dbReference type="Proteomes" id="UP000219111">
    <property type="component" value="Unassembled WGS sequence"/>
</dbReference>
<feature type="transmembrane region" description="Helical" evidence="1">
    <location>
        <begin position="39"/>
        <end position="63"/>
    </location>
</feature>
<gene>
    <name evidence="2" type="ORF">SAMN05877831_10359</name>
</gene>
<evidence type="ECO:0000256" key="1">
    <source>
        <dbReference type="SAM" id="Phobius"/>
    </source>
</evidence>
<dbReference type="AlphaFoldDB" id="A0A285S5X3"/>
<organism evidence="2 3">
    <name type="scientific">Rhodobacter maris</name>
    <dbReference type="NCBI Taxonomy" id="446682"/>
    <lineage>
        <taxon>Bacteria</taxon>
        <taxon>Pseudomonadati</taxon>
        <taxon>Pseudomonadota</taxon>
        <taxon>Alphaproteobacteria</taxon>
        <taxon>Rhodobacterales</taxon>
        <taxon>Rhodobacter group</taxon>
        <taxon>Rhodobacter</taxon>
    </lineage>
</organism>
<keyword evidence="1" id="KW-1133">Transmembrane helix</keyword>
<evidence type="ECO:0000313" key="2">
    <source>
        <dbReference type="EMBL" id="SOC02011.1"/>
    </source>
</evidence>
<keyword evidence="3" id="KW-1185">Reference proteome</keyword>
<keyword evidence="1" id="KW-0812">Transmembrane</keyword>
<accession>A0A285S5X3</accession>
<dbReference type="EMBL" id="OBMT01000003">
    <property type="protein sequence ID" value="SOC02011.1"/>
    <property type="molecule type" value="Genomic_DNA"/>
</dbReference>
<keyword evidence="1" id="KW-0472">Membrane</keyword>
<feature type="transmembrane region" description="Helical" evidence="1">
    <location>
        <begin position="12"/>
        <end position="33"/>
    </location>
</feature>
<protein>
    <submittedName>
        <fullName evidence="2">Uncharacterized protein</fullName>
    </submittedName>
</protein>